<dbReference type="PANTHER" id="PTHR14146:SF0">
    <property type="entry name" value="EXOCYST COMPLEX COMPONENT 4"/>
    <property type="match status" value="1"/>
</dbReference>
<dbReference type="GO" id="GO:0090522">
    <property type="term" value="P:vesicle tethering involved in exocytosis"/>
    <property type="evidence" value="ECO:0007669"/>
    <property type="project" value="UniProtKB-UniRule"/>
</dbReference>
<evidence type="ECO:0000259" key="6">
    <source>
        <dbReference type="Pfam" id="PF04048"/>
    </source>
</evidence>
<dbReference type="GO" id="GO:0032584">
    <property type="term" value="C:growth cone membrane"/>
    <property type="evidence" value="ECO:0007669"/>
    <property type="project" value="TreeGrafter"/>
</dbReference>
<dbReference type="GO" id="GO:0006612">
    <property type="term" value="P:protein targeting to membrane"/>
    <property type="evidence" value="ECO:0007669"/>
    <property type="project" value="UniProtKB-UniRule"/>
</dbReference>
<keyword evidence="2 4" id="KW-0813">Transport</keyword>
<dbReference type="GO" id="GO:0000145">
    <property type="term" value="C:exocyst"/>
    <property type="evidence" value="ECO:0007669"/>
    <property type="project" value="UniProtKB-UniRule"/>
</dbReference>
<dbReference type="GO" id="GO:0045202">
    <property type="term" value="C:synapse"/>
    <property type="evidence" value="ECO:0007669"/>
    <property type="project" value="TreeGrafter"/>
</dbReference>
<feature type="region of interest" description="Disordered" evidence="5">
    <location>
        <begin position="694"/>
        <end position="731"/>
    </location>
</feature>
<name>A0A085LUY0_9BILA</name>
<dbReference type="Proteomes" id="UP000030758">
    <property type="component" value="Unassembled WGS sequence"/>
</dbReference>
<keyword evidence="4" id="KW-0653">Protein transport</keyword>
<reference evidence="7 9" key="1">
    <citation type="journal article" date="2014" name="Nat. Genet.">
        <title>Genome and transcriptome of the porcine whipworm Trichuris suis.</title>
        <authorList>
            <person name="Jex A.R."/>
            <person name="Nejsum P."/>
            <person name="Schwarz E.M."/>
            <person name="Hu L."/>
            <person name="Young N.D."/>
            <person name="Hall R.S."/>
            <person name="Korhonen P.K."/>
            <person name="Liao S."/>
            <person name="Thamsborg S."/>
            <person name="Xia J."/>
            <person name="Xu P."/>
            <person name="Wang S."/>
            <person name="Scheerlinck J.P."/>
            <person name="Hofmann A."/>
            <person name="Sternberg P.W."/>
            <person name="Wang J."/>
            <person name="Gasser R.B."/>
        </authorList>
    </citation>
    <scope>NUCLEOTIDE SEQUENCE [LARGE SCALE GENOMIC DNA]</scope>
    <source>
        <strain evidence="8">DCEP-RM93F</strain>
        <strain evidence="7">DCEP-RM93M</strain>
    </source>
</reference>
<evidence type="ECO:0000256" key="5">
    <source>
        <dbReference type="SAM" id="MobiDB-lite"/>
    </source>
</evidence>
<dbReference type="InterPro" id="IPR039682">
    <property type="entry name" value="Sec8/EXOC4"/>
</dbReference>
<dbReference type="GO" id="GO:0006893">
    <property type="term" value="P:Golgi to plasma membrane transport"/>
    <property type="evidence" value="ECO:0007669"/>
    <property type="project" value="TreeGrafter"/>
</dbReference>
<keyword evidence="3 4" id="KW-0268">Exocytosis</keyword>
<evidence type="ECO:0000313" key="9">
    <source>
        <dbReference type="Proteomes" id="UP000030764"/>
    </source>
</evidence>
<evidence type="ECO:0000313" key="8">
    <source>
        <dbReference type="EMBL" id="KFD69326.1"/>
    </source>
</evidence>
<dbReference type="EMBL" id="KL363284">
    <property type="protein sequence ID" value="KFD48776.1"/>
    <property type="molecule type" value="Genomic_DNA"/>
</dbReference>
<organism evidence="7 9">
    <name type="scientific">Trichuris suis</name>
    <name type="common">pig whipworm</name>
    <dbReference type="NCBI Taxonomy" id="68888"/>
    <lineage>
        <taxon>Eukaryota</taxon>
        <taxon>Metazoa</taxon>
        <taxon>Ecdysozoa</taxon>
        <taxon>Nematoda</taxon>
        <taxon>Enoplea</taxon>
        <taxon>Dorylaimia</taxon>
        <taxon>Trichinellida</taxon>
        <taxon>Trichuridae</taxon>
        <taxon>Trichuris</taxon>
    </lineage>
</organism>
<dbReference type="Pfam" id="PF04048">
    <property type="entry name" value="Sec8_N"/>
    <property type="match status" value="1"/>
</dbReference>
<feature type="compositionally biased region" description="Polar residues" evidence="5">
    <location>
        <begin position="694"/>
        <end position="717"/>
    </location>
</feature>
<evidence type="ECO:0000313" key="7">
    <source>
        <dbReference type="EMBL" id="KFD48776.1"/>
    </source>
</evidence>
<dbReference type="Proteomes" id="UP000030764">
    <property type="component" value="Unassembled WGS sequence"/>
</dbReference>
<evidence type="ECO:0000256" key="3">
    <source>
        <dbReference type="ARBA" id="ARBA00022483"/>
    </source>
</evidence>
<dbReference type="GO" id="GO:0015031">
    <property type="term" value="P:protein transport"/>
    <property type="evidence" value="ECO:0007669"/>
    <property type="project" value="UniProtKB-KW"/>
</dbReference>
<dbReference type="InterPro" id="IPR007191">
    <property type="entry name" value="Sec8_exocyst_N"/>
</dbReference>
<comment type="function">
    <text evidence="4">Component of the exocyst complex involved in the docking of exocytic vesicles with fusion sites on the plasma membrane.</text>
</comment>
<dbReference type="EMBL" id="KL367496">
    <property type="protein sequence ID" value="KFD69326.1"/>
    <property type="molecule type" value="Genomic_DNA"/>
</dbReference>
<evidence type="ECO:0000256" key="1">
    <source>
        <dbReference type="ARBA" id="ARBA00010470"/>
    </source>
</evidence>
<evidence type="ECO:0000256" key="4">
    <source>
        <dbReference type="RuleBase" id="RU367079"/>
    </source>
</evidence>
<feature type="domain" description="Exocyst complex component Sec8 N-terminal" evidence="6">
    <location>
        <begin position="51"/>
        <end position="139"/>
    </location>
</feature>
<protein>
    <recommendedName>
        <fullName evidence="4">Exocyst complex component Sec8</fullName>
    </recommendedName>
</protein>
<dbReference type="GO" id="GO:0007268">
    <property type="term" value="P:chemical synaptic transmission"/>
    <property type="evidence" value="ECO:0007669"/>
    <property type="project" value="TreeGrafter"/>
</dbReference>
<dbReference type="PANTHER" id="PTHR14146">
    <property type="entry name" value="EXOCYST COMPLEX COMPONENT 4"/>
    <property type="match status" value="1"/>
</dbReference>
<dbReference type="AlphaFoldDB" id="A0A085LUY0"/>
<keyword evidence="9" id="KW-1185">Reference proteome</keyword>
<feature type="compositionally biased region" description="Low complexity" evidence="5">
    <location>
        <begin position="635"/>
        <end position="651"/>
    </location>
</feature>
<comment type="similarity">
    <text evidence="1 4">Belongs to the SEC8 family.</text>
</comment>
<feature type="compositionally biased region" description="Basic and acidic residues" evidence="5">
    <location>
        <begin position="721"/>
        <end position="731"/>
    </location>
</feature>
<evidence type="ECO:0000256" key="2">
    <source>
        <dbReference type="ARBA" id="ARBA00022448"/>
    </source>
</evidence>
<proteinExistence type="inferred from homology"/>
<accession>A0A085LUY0</accession>
<dbReference type="GO" id="GO:0006904">
    <property type="term" value="P:vesicle docking involved in exocytosis"/>
    <property type="evidence" value="ECO:0007669"/>
    <property type="project" value="InterPro"/>
</dbReference>
<feature type="region of interest" description="Disordered" evidence="5">
    <location>
        <begin position="635"/>
        <end position="658"/>
    </location>
</feature>
<sequence>MGENRPERPPRRFGGQRYQPLRSAGLLVEVVRTLTTSPSQAQKELVKEKLEKDYAATKEVVDHLVDVQHEDVATALQSFRRVSTDVQTARERIKMIKNNLSSCQLLLRCKRDELKKLWLESAELKYVVRLLEQLESVKFSHSQIVKYMEEKHFLHAAETLGGSCALLDGRLRDIDGLKGLRKTFEQLNETLYCTVVEEITKQLYAKPCSEAINDVRRTNVMPKANGGDTETLVESTWNTAGMLVPSCAPGGAAYAALIDEVPSIADNGCALEDLHDEELTSKPVQYIAVLVDSLGLMGLLDRASCQLVETVEDQLWSVVVYRTSKFICDHLHGSSGVSGEARSLAELLRLLFVQFRFITAVYGVLIGQFERVLELRHQKLDPRFNVQTMWDQVQLTIERLLSMYLNVKPEQGIGRKLPPDNDSKPISTYFIKKGPLPPRRRLFGFDGTAFAEAYHSERKPSTDVSMSSAERGEVACICRPGPQNIKAAFRLVMRFVSEIEAKISNPPCRLRVFVNSYIKKSFLPNLREDVVQKARSFLLDRSDTWSRTTSSISVEEQAAVLTAHLDLPDSSVPLFISTLKALDCCHDVVMILSSTPSFCAEFFQLWMQIAALYLQSASAEYGSLSCSPPLESCSPASSGSPRAGSKGQQGKKAGEGRKISSAWATDGDISRLLKSLPNWQSLASRVGTTATTPLVNCDGSSGSPQNGTNLLGSSSSPPKIESAEEIRSRNSRESEILMGNLGSQAKIETSELLLFDARRFRLLANFQESVEYFCRCSRSILASLPPQVRSKLRLTVSSVDHENDQLPQSDHLPAKPLVNGMTAVSPMDEFLDCLANIEQLASTCLLMLHLEARVHCFYHLLPLIRQPMFFGSSQEVDDQVIHLNKDLIRLNEILSGALQAPKQRYIFEGLGHLISTIFISGCQYIVRISDTGKKRICRDIFSIQQCLSDLTSSREPDLDQARRFYELLYKSPDDILNAIVEGGAEFAVTDYANLLALSIRSHPVLSSEPGALEQRLGRLKAMLATTDKRHL</sequence>
<gene>
    <name evidence="7" type="ORF">M513_10331</name>
    <name evidence="8" type="ORF">M514_10331</name>
</gene>